<reference evidence="2 3" key="1">
    <citation type="journal article" date="2018" name="Evol. Lett.">
        <title>Horizontal gene cluster transfer increased hallucinogenic mushroom diversity.</title>
        <authorList>
            <person name="Reynolds H.T."/>
            <person name="Vijayakumar V."/>
            <person name="Gluck-Thaler E."/>
            <person name="Korotkin H.B."/>
            <person name="Matheny P.B."/>
            <person name="Slot J.C."/>
        </authorList>
    </citation>
    <scope>NUCLEOTIDE SEQUENCE [LARGE SCALE GENOMIC DNA]</scope>
    <source>
        <strain evidence="2 3">SRW20</strain>
    </source>
</reference>
<dbReference type="InParanoid" id="A0A409VMW3"/>
<feature type="region of interest" description="Disordered" evidence="1">
    <location>
        <begin position="145"/>
        <end position="199"/>
    </location>
</feature>
<keyword evidence="3" id="KW-1185">Reference proteome</keyword>
<evidence type="ECO:0000256" key="1">
    <source>
        <dbReference type="SAM" id="MobiDB-lite"/>
    </source>
</evidence>
<evidence type="ECO:0000313" key="3">
    <source>
        <dbReference type="Proteomes" id="UP000284706"/>
    </source>
</evidence>
<evidence type="ECO:0000313" key="2">
    <source>
        <dbReference type="EMBL" id="PPQ67615.1"/>
    </source>
</evidence>
<dbReference type="OrthoDB" id="3328849at2759"/>
<proteinExistence type="predicted"/>
<feature type="compositionally biased region" description="Low complexity" evidence="1">
    <location>
        <begin position="149"/>
        <end position="166"/>
    </location>
</feature>
<feature type="compositionally biased region" description="Polar residues" evidence="1">
    <location>
        <begin position="171"/>
        <end position="180"/>
    </location>
</feature>
<gene>
    <name evidence="2" type="ORF">CVT26_006825</name>
</gene>
<comment type="caution">
    <text evidence="2">The sequence shown here is derived from an EMBL/GenBank/DDBJ whole genome shotgun (WGS) entry which is preliminary data.</text>
</comment>
<dbReference type="Proteomes" id="UP000284706">
    <property type="component" value="Unassembled WGS sequence"/>
</dbReference>
<dbReference type="EMBL" id="NHYE01005610">
    <property type="protein sequence ID" value="PPQ67615.1"/>
    <property type="molecule type" value="Genomic_DNA"/>
</dbReference>
<protein>
    <submittedName>
        <fullName evidence="2">Uncharacterized protein</fullName>
    </submittedName>
</protein>
<accession>A0A409VMW3</accession>
<organism evidence="2 3">
    <name type="scientific">Gymnopilus dilepis</name>
    <dbReference type="NCBI Taxonomy" id="231916"/>
    <lineage>
        <taxon>Eukaryota</taxon>
        <taxon>Fungi</taxon>
        <taxon>Dikarya</taxon>
        <taxon>Basidiomycota</taxon>
        <taxon>Agaricomycotina</taxon>
        <taxon>Agaricomycetes</taxon>
        <taxon>Agaricomycetidae</taxon>
        <taxon>Agaricales</taxon>
        <taxon>Agaricineae</taxon>
        <taxon>Hymenogastraceae</taxon>
        <taxon>Gymnopilus</taxon>
    </lineage>
</organism>
<dbReference type="AlphaFoldDB" id="A0A409VMW3"/>
<name>A0A409VMW3_9AGAR</name>
<sequence length="199" mass="22540">MRPLTFDFEKNLVREQALADNMTTFRPYPFPGRLLEVPYPLTELGRPLAPSQLQEYCRFRQFDLPTCFHGKESALVTKESLEDSDSYVILECDVRGPDEERCPFLINLTALLQNDDGYMEFCLYHRRSYSPSQQPLREMSIFTDEENNTDTSSASSDSSSDANMSSPEIPSKTSENQSTHSADEDSDEGHVGIVAFALD</sequence>